<proteinExistence type="predicted"/>
<dbReference type="KEGG" id="caa:Caka_2801"/>
<evidence type="ECO:0000256" key="1">
    <source>
        <dbReference type="SAM" id="MobiDB-lite"/>
    </source>
</evidence>
<feature type="region of interest" description="Disordered" evidence="1">
    <location>
        <begin position="1"/>
        <end position="59"/>
    </location>
</feature>
<accession>D5EQK0</accession>
<dbReference type="Proteomes" id="UP000000925">
    <property type="component" value="Chromosome"/>
</dbReference>
<dbReference type="HOGENOM" id="CLU_2952549_0_0_0"/>
<organism evidence="2 3">
    <name type="scientific">Coraliomargarita akajimensis (strain DSM 45221 / IAM 15411 / JCM 23193 / KCTC 12865 / 04OKA010-24)</name>
    <dbReference type="NCBI Taxonomy" id="583355"/>
    <lineage>
        <taxon>Bacteria</taxon>
        <taxon>Pseudomonadati</taxon>
        <taxon>Verrucomicrobiota</taxon>
        <taxon>Opitutia</taxon>
        <taxon>Puniceicoccales</taxon>
        <taxon>Coraliomargaritaceae</taxon>
        <taxon>Coraliomargarita</taxon>
    </lineage>
</organism>
<evidence type="ECO:0000313" key="2">
    <source>
        <dbReference type="EMBL" id="ADE55814.1"/>
    </source>
</evidence>
<reference evidence="2 3" key="1">
    <citation type="journal article" date="2010" name="Stand. Genomic Sci.">
        <title>Complete genome sequence of Coraliomargarita akajimensis type strain (04OKA010-24).</title>
        <authorList>
            <person name="Mavromatis K."/>
            <person name="Abt B."/>
            <person name="Brambilla E."/>
            <person name="Lapidus A."/>
            <person name="Copeland A."/>
            <person name="Deshpande S."/>
            <person name="Nolan M."/>
            <person name="Lucas S."/>
            <person name="Tice H."/>
            <person name="Cheng J.F."/>
            <person name="Han C."/>
            <person name="Detter J.C."/>
            <person name="Woyke T."/>
            <person name="Goodwin L."/>
            <person name="Pitluck S."/>
            <person name="Held B."/>
            <person name="Brettin T."/>
            <person name="Tapia R."/>
            <person name="Ivanova N."/>
            <person name="Mikhailova N."/>
            <person name="Pati A."/>
            <person name="Liolios K."/>
            <person name="Chen A."/>
            <person name="Palaniappan K."/>
            <person name="Land M."/>
            <person name="Hauser L."/>
            <person name="Chang Y.J."/>
            <person name="Jeffries C.D."/>
            <person name="Rohde M."/>
            <person name="Goker M."/>
            <person name="Bristow J."/>
            <person name="Eisen J.A."/>
            <person name="Markowitz V."/>
            <person name="Hugenholtz P."/>
            <person name="Klenk H.P."/>
            <person name="Kyrpides N.C."/>
        </authorList>
    </citation>
    <scope>NUCLEOTIDE SEQUENCE [LARGE SCALE GENOMIC DNA]</scope>
    <source>
        <strain evidence="3">DSM 45221 / IAM 15411 / JCM 23193 / KCTC 12865</strain>
    </source>
</reference>
<sequence length="59" mass="6207">MLKAFSEAHCVLSKRSASKNGGGGSRSERSDKTGPRSGTGPPKVRREPDKEKAPLGALK</sequence>
<dbReference type="EMBL" id="CP001998">
    <property type="protein sequence ID" value="ADE55814.1"/>
    <property type="molecule type" value="Genomic_DNA"/>
</dbReference>
<keyword evidence="3" id="KW-1185">Reference proteome</keyword>
<feature type="compositionally biased region" description="Basic and acidic residues" evidence="1">
    <location>
        <begin position="44"/>
        <end position="53"/>
    </location>
</feature>
<dbReference type="AlphaFoldDB" id="D5EQK0"/>
<protein>
    <submittedName>
        <fullName evidence="2">Uncharacterized protein</fullName>
    </submittedName>
</protein>
<name>D5EQK0_CORAD</name>
<gene>
    <name evidence="2" type="ordered locus">Caka_2801</name>
</gene>
<evidence type="ECO:0000313" key="3">
    <source>
        <dbReference type="Proteomes" id="UP000000925"/>
    </source>
</evidence>